<organism evidence="3 4">
    <name type="scientific">Diplodia seriata</name>
    <dbReference type="NCBI Taxonomy" id="420778"/>
    <lineage>
        <taxon>Eukaryota</taxon>
        <taxon>Fungi</taxon>
        <taxon>Dikarya</taxon>
        <taxon>Ascomycota</taxon>
        <taxon>Pezizomycotina</taxon>
        <taxon>Dothideomycetes</taxon>
        <taxon>Dothideomycetes incertae sedis</taxon>
        <taxon>Botryosphaeriales</taxon>
        <taxon>Botryosphaeriaceae</taxon>
        <taxon>Diplodia</taxon>
    </lineage>
</organism>
<sequence length="848" mass="95521">MEQNDEPDISEDLGLTFETELLESGPYRKVQFVTPAVQESILRRAQTHQEYRWKIDVFRNLPRFDDLTVYGESDTAEEDRIWAEIQRLSEHFQHHDGKSTLLEAQSPFGSLLSQQTVQDIATVAEVIMNSLEICIYDASLVLIRNMSNHRKSRMMIKRMVENAVLRAHAASRTLIREYVGSEVMEARPPRSLLSGEPIEPVYMALLDYCTALLSKYLLSTVKGDAWTHRCLAVLSRMTAKLKLIGKDPATFAQQSIQCGRDLLSELEYRSEDPNGKDSSKVEAILVDKWYGYSDKPEPAPIDIIDDISPTMTYYLDLYKMRVHLVGLIRRMLDPLSSVRKVTDAEPFSFEINTIIHAATEDSPLLLISNDRHSNLSISSETIQLRFCHTACDILLANVEELKARDSPQLLRSDDETLGSHTSTIDWTFTDFEEGDETHPSDSDASSLTHARPTHLRVNKPEDYISVLLSLVLTSSAVSSQTTSLVSLVQRCLGTEKRIKVYSSNRFSGIFTFKSSFSDEESPQLEEDVMALSKFRDIACHSVGMYVSEGAILSKKAHPWRRYLSGIIPRSPSNSSPSDDGESGFSAGTGNDQNCGVHPADRAYAEHRHVLNNWRIDEKSVTVPCNGFVLSALAFFGTVVALGLVLLFTCKGTLEGVDISNILIFLWTFAVFGIGLSKSWYTKDWPWHDFIRRQLVCRSVGELHRVSGIDEQVILTHLLRYDHQHFYTKGPYNSVFIRRQSKTSHLQHQLESIDGFTVDRPLKLSTLLACGFLVLKVGKPDGNYLVCIGGRKKTESIGLGTTTKRLVCLAPSVNNPGKKVRKDELIFKEEQFVWDLSYGLYTSEEASFG</sequence>
<dbReference type="Proteomes" id="UP001430584">
    <property type="component" value="Unassembled WGS sequence"/>
</dbReference>
<feature type="transmembrane region" description="Helical" evidence="2">
    <location>
        <begin position="661"/>
        <end position="680"/>
    </location>
</feature>
<keyword evidence="2" id="KW-0812">Transmembrane</keyword>
<name>A0ABR3CF61_9PEZI</name>
<evidence type="ECO:0000256" key="1">
    <source>
        <dbReference type="SAM" id="MobiDB-lite"/>
    </source>
</evidence>
<keyword evidence="4" id="KW-1185">Reference proteome</keyword>
<reference evidence="3 4" key="1">
    <citation type="submission" date="2024-02" db="EMBL/GenBank/DDBJ databases">
        <title>De novo assembly and annotation of 12 fungi associated with fruit tree decline syndrome in Ontario, Canada.</title>
        <authorList>
            <person name="Sulman M."/>
            <person name="Ellouze W."/>
            <person name="Ilyukhin E."/>
        </authorList>
    </citation>
    <scope>NUCLEOTIDE SEQUENCE [LARGE SCALE GENOMIC DNA]</scope>
    <source>
        <strain evidence="3 4">FDS-637</strain>
    </source>
</reference>
<evidence type="ECO:0000313" key="3">
    <source>
        <dbReference type="EMBL" id="KAL0259283.1"/>
    </source>
</evidence>
<proteinExistence type="predicted"/>
<evidence type="ECO:0000313" key="4">
    <source>
        <dbReference type="Proteomes" id="UP001430584"/>
    </source>
</evidence>
<evidence type="ECO:0000256" key="2">
    <source>
        <dbReference type="SAM" id="Phobius"/>
    </source>
</evidence>
<dbReference type="EMBL" id="JAJVCZ030000005">
    <property type="protein sequence ID" value="KAL0259283.1"/>
    <property type="molecule type" value="Genomic_DNA"/>
</dbReference>
<dbReference type="RefSeq" id="XP_066632312.1">
    <property type="nucleotide sequence ID" value="XM_066776470.1"/>
</dbReference>
<keyword evidence="2" id="KW-0472">Membrane</keyword>
<keyword evidence="2" id="KW-1133">Transmembrane helix</keyword>
<dbReference type="GeneID" id="92009104"/>
<feature type="transmembrane region" description="Helical" evidence="2">
    <location>
        <begin position="627"/>
        <end position="649"/>
    </location>
</feature>
<protein>
    <submittedName>
        <fullName evidence="3">Uncharacterized protein</fullName>
    </submittedName>
</protein>
<feature type="region of interest" description="Disordered" evidence="1">
    <location>
        <begin position="570"/>
        <end position="590"/>
    </location>
</feature>
<gene>
    <name evidence="3" type="ORF">SLS55_005019</name>
</gene>
<accession>A0ABR3CF61</accession>
<feature type="region of interest" description="Disordered" evidence="1">
    <location>
        <begin position="431"/>
        <end position="452"/>
    </location>
</feature>
<comment type="caution">
    <text evidence="3">The sequence shown here is derived from an EMBL/GenBank/DDBJ whole genome shotgun (WGS) entry which is preliminary data.</text>
</comment>